<feature type="compositionally biased region" description="Low complexity" evidence="1">
    <location>
        <begin position="149"/>
        <end position="162"/>
    </location>
</feature>
<sequence>MSADFQSDSLKSVGKLLAKEREERGLSVDDVAERTRIPRRYLLAIEDGKSEYLPEPVYVRAFIRKYSDLVDLDGAALLKELQPPPPAEAPAVTPTPIERASASLTKPTLRPFHAWLLYGALVLVAAGGFSYLQRAQQPPLTARPPAPAPVVKKPAPAAKKTPSAPPVRQASPTAIKPAPVVTAPAATPESTPSLLTASTPLQTTDSVAALPKGLQMQIALKERSWVRVVADGRKAFEGELPQGTKRDWQAQKQLSVRAGNAGGVLLTLNDQSLGQMGKSGEVVERVFRQGP</sequence>
<evidence type="ECO:0000256" key="1">
    <source>
        <dbReference type="SAM" id="MobiDB-lite"/>
    </source>
</evidence>
<dbReference type="InterPro" id="IPR025194">
    <property type="entry name" value="RodZ-like_C"/>
</dbReference>
<dbReference type="PANTHER" id="PTHR34475:SF1">
    <property type="entry name" value="CYTOSKELETON PROTEIN RODZ"/>
    <property type="match status" value="1"/>
</dbReference>
<dbReference type="Pfam" id="PF13413">
    <property type="entry name" value="HTH_25"/>
    <property type="match status" value="1"/>
</dbReference>
<evidence type="ECO:0000313" key="3">
    <source>
        <dbReference type="EMBL" id="AGY56665.1"/>
    </source>
</evidence>
<dbReference type="SMART" id="SM00530">
    <property type="entry name" value="HTH_XRE"/>
    <property type="match status" value="1"/>
</dbReference>
<dbReference type="CDD" id="cd00093">
    <property type="entry name" value="HTH_XRE"/>
    <property type="match status" value="1"/>
</dbReference>
<feature type="region of interest" description="Disordered" evidence="1">
    <location>
        <begin position="139"/>
        <end position="197"/>
    </location>
</feature>
<dbReference type="EMBL" id="CP003587">
    <property type="protein sequence ID" value="AGY56665.1"/>
    <property type="molecule type" value="Genomic_DNA"/>
</dbReference>
<dbReference type="OrthoDB" id="422634at2"/>
<dbReference type="RefSeq" id="WP_023171687.1">
    <property type="nucleotide sequence ID" value="NC_022600.1"/>
</dbReference>
<accession>U5QG62</accession>
<dbReference type="InterPro" id="IPR001387">
    <property type="entry name" value="Cro/C1-type_HTH"/>
</dbReference>
<dbReference type="SUPFAM" id="SSF47413">
    <property type="entry name" value="lambda repressor-like DNA-binding domains"/>
    <property type="match status" value="1"/>
</dbReference>
<feature type="compositionally biased region" description="Low complexity" evidence="1">
    <location>
        <begin position="172"/>
        <end position="188"/>
    </location>
</feature>
<name>U5QG62_GLOK1</name>
<dbReference type="InterPro" id="IPR050400">
    <property type="entry name" value="Bact_Cytoskel_RodZ"/>
</dbReference>
<organism evidence="3 4">
    <name type="scientific">Gloeobacter kilaueensis (strain ATCC BAA-2537 / CCAP 1431/1 / ULC 316 / JS1)</name>
    <dbReference type="NCBI Taxonomy" id="1183438"/>
    <lineage>
        <taxon>Bacteria</taxon>
        <taxon>Bacillati</taxon>
        <taxon>Cyanobacteriota</taxon>
        <taxon>Cyanophyceae</taxon>
        <taxon>Gloeobacterales</taxon>
        <taxon>Gloeobacteraceae</taxon>
        <taxon>Gloeobacter</taxon>
    </lineage>
</organism>
<dbReference type="Pfam" id="PF13464">
    <property type="entry name" value="RodZ_C"/>
    <property type="match status" value="1"/>
</dbReference>
<dbReference type="InterPro" id="IPR010982">
    <property type="entry name" value="Lambda_DNA-bd_dom_sf"/>
</dbReference>
<protein>
    <submittedName>
        <fullName evidence="3">Alpha-ketoglutarate decarboxylase</fullName>
    </submittedName>
</protein>
<evidence type="ECO:0000313" key="4">
    <source>
        <dbReference type="Proteomes" id="UP000017396"/>
    </source>
</evidence>
<evidence type="ECO:0000259" key="2">
    <source>
        <dbReference type="PROSITE" id="PS50943"/>
    </source>
</evidence>
<dbReference type="KEGG" id="glj:GKIL_0419"/>
<dbReference type="STRING" id="1183438.GKIL_0419"/>
<reference evidence="3 4" key="1">
    <citation type="journal article" date="2013" name="PLoS ONE">
        <title>Cultivation and Complete Genome Sequencing of Gloeobacter kilaueensis sp. nov., from a Lava Cave in Kilauea Caldera, Hawai'i.</title>
        <authorList>
            <person name="Saw J.H."/>
            <person name="Schatz M."/>
            <person name="Brown M.V."/>
            <person name="Kunkel D.D."/>
            <person name="Foster J.S."/>
            <person name="Shick H."/>
            <person name="Christensen S."/>
            <person name="Hou S."/>
            <person name="Wan X."/>
            <person name="Donachie S.P."/>
        </authorList>
    </citation>
    <scope>NUCLEOTIDE SEQUENCE [LARGE SCALE GENOMIC DNA]</scope>
    <source>
        <strain evidence="4">JS</strain>
    </source>
</reference>
<dbReference type="PANTHER" id="PTHR34475">
    <property type="match status" value="1"/>
</dbReference>
<dbReference type="AlphaFoldDB" id="U5QG62"/>
<dbReference type="HOGENOM" id="CLU_047530_1_1_3"/>
<dbReference type="PROSITE" id="PS50943">
    <property type="entry name" value="HTH_CROC1"/>
    <property type="match status" value="1"/>
</dbReference>
<keyword evidence="4" id="KW-1185">Reference proteome</keyword>
<dbReference type="GO" id="GO:0003677">
    <property type="term" value="F:DNA binding"/>
    <property type="evidence" value="ECO:0007669"/>
    <property type="project" value="InterPro"/>
</dbReference>
<dbReference type="eggNOG" id="COG1426">
    <property type="taxonomic scope" value="Bacteria"/>
</dbReference>
<dbReference type="Gene3D" id="1.10.260.40">
    <property type="entry name" value="lambda repressor-like DNA-binding domains"/>
    <property type="match status" value="1"/>
</dbReference>
<proteinExistence type="predicted"/>
<gene>
    <name evidence="3" type="primary">kgd</name>
    <name evidence="3" type="ORF">GKIL_0419</name>
</gene>
<dbReference type="Proteomes" id="UP000017396">
    <property type="component" value="Chromosome"/>
</dbReference>
<feature type="domain" description="HTH cro/C1-type" evidence="2">
    <location>
        <begin position="17"/>
        <end position="51"/>
    </location>
</feature>